<name>A0A3G1B6J2_9ARCH</name>
<dbReference type="OrthoDB" id="6817at2157"/>
<dbReference type="KEGG" id="tah:SU86_008685"/>
<gene>
    <name evidence="1" type="ORF">SU86_008685</name>
</gene>
<dbReference type="RefSeq" id="WP_048189081.1">
    <property type="nucleotide sequence ID" value="NZ_CP011097.1"/>
</dbReference>
<dbReference type="Proteomes" id="UP000266745">
    <property type="component" value="Chromosome"/>
</dbReference>
<sequence length="132" mass="15245">MSQDTETCTHQIVYFGVTNVNIDERTIGSVDIWRCAICKKRFCEEKQLGIDSIVDYVGMPKIDPDEKWAILVRKLFKGKDRWKLVRLKQNGTLKVENPDDKVVEIPVNNFQVTDPQHASFLIDDHVNKAIEI</sequence>
<dbReference type="EMBL" id="CP011097">
    <property type="protein sequence ID" value="AJZ76745.1"/>
    <property type="molecule type" value="Genomic_DNA"/>
</dbReference>
<keyword evidence="2" id="KW-1185">Reference proteome</keyword>
<protein>
    <submittedName>
        <fullName evidence="1">Uncharacterized protein</fullName>
    </submittedName>
</protein>
<dbReference type="AlphaFoldDB" id="A0A3G1B6J2"/>
<accession>A0A3G1B6J2</accession>
<evidence type="ECO:0000313" key="2">
    <source>
        <dbReference type="Proteomes" id="UP000266745"/>
    </source>
</evidence>
<dbReference type="GeneID" id="24874637"/>
<evidence type="ECO:0000313" key="1">
    <source>
        <dbReference type="EMBL" id="AJZ76745.1"/>
    </source>
</evidence>
<proteinExistence type="predicted"/>
<dbReference type="STRING" id="1603555.SU86_008685"/>
<organism evidence="1 2">
    <name type="scientific">Candidatus Nitrosotenuis cloacae</name>
    <dbReference type="NCBI Taxonomy" id="1603555"/>
    <lineage>
        <taxon>Archaea</taxon>
        <taxon>Nitrososphaerota</taxon>
        <taxon>Candidatus Nitrosotenuis</taxon>
    </lineage>
</organism>
<reference evidence="1 2" key="1">
    <citation type="journal article" date="2016" name="Sci. Rep.">
        <title>A novel ammonia-oxidizing archaeon from wastewater treatment plant: Its enrichment, physiological and genomic characteristics.</title>
        <authorList>
            <person name="Li Y."/>
            <person name="Ding K."/>
            <person name="Wen X."/>
            <person name="Zhang B."/>
            <person name="Shen B."/>
            <person name="Yang Y."/>
        </authorList>
    </citation>
    <scope>NUCLEOTIDE SEQUENCE [LARGE SCALE GENOMIC DNA]</scope>
    <source>
        <strain evidence="1 2">SAT1</strain>
    </source>
</reference>